<name>A0A8J7F9Z6_9GAMM</name>
<dbReference type="SUPFAM" id="SSF53850">
    <property type="entry name" value="Periplasmic binding protein-like II"/>
    <property type="match status" value="1"/>
</dbReference>
<dbReference type="EMBL" id="JADEYS010000001">
    <property type="protein sequence ID" value="MBE9395751.1"/>
    <property type="molecule type" value="Genomic_DNA"/>
</dbReference>
<dbReference type="Proteomes" id="UP000640333">
    <property type="component" value="Unassembled WGS sequence"/>
</dbReference>
<dbReference type="RefSeq" id="WP_193951310.1">
    <property type="nucleotide sequence ID" value="NZ_JADEYS010000001.1"/>
</dbReference>
<dbReference type="Gene3D" id="3.40.190.10">
    <property type="entry name" value="Periplasmic binding protein-like II"/>
    <property type="match status" value="2"/>
</dbReference>
<organism evidence="1 2">
    <name type="scientific">Pontibacterium sinense</name>
    <dbReference type="NCBI Taxonomy" id="2781979"/>
    <lineage>
        <taxon>Bacteria</taxon>
        <taxon>Pseudomonadati</taxon>
        <taxon>Pseudomonadota</taxon>
        <taxon>Gammaproteobacteria</taxon>
        <taxon>Oceanospirillales</taxon>
        <taxon>Oceanospirillaceae</taxon>
        <taxon>Pontibacterium</taxon>
    </lineage>
</organism>
<proteinExistence type="predicted"/>
<comment type="caution">
    <text evidence="1">The sequence shown here is derived from an EMBL/GenBank/DDBJ whole genome shotgun (WGS) entry which is preliminary data.</text>
</comment>
<dbReference type="PANTHER" id="PTHR35841">
    <property type="entry name" value="PHOSPHONATES-BINDING PERIPLASMIC PROTEIN"/>
    <property type="match status" value="1"/>
</dbReference>
<gene>
    <name evidence="1" type="ORF">IOQ59_00610</name>
</gene>
<dbReference type="PANTHER" id="PTHR35841:SF1">
    <property type="entry name" value="PHOSPHONATES-BINDING PERIPLASMIC PROTEIN"/>
    <property type="match status" value="1"/>
</dbReference>
<sequence length="285" mass="32283">MNRLKQMFNNCAKDGLSMILGLVLMLPGLVTAKESYSFAVVPQYSASETYRVWQPIISYLNKHLSFSLQLETTPDIESFEKQCQRGIFDFAFVNPYHTLWLHEALGYVPVLTDLQSQVNGIIVSRKGAGISQVTQLAGMQLVFPSPNSLGASMMIRRDLTERFQLSFYPRYVKSHSSVYLNVALGMAEAGGGVQKTLERQPAHIRDKLQVIYRTENFPSHPIIVHPRVPDVIRETVVAELLKLSQNDEFRALLRNVPVNQLGPVSFSDYKPLQQSGLEAYYEEQR</sequence>
<keyword evidence="2" id="KW-1185">Reference proteome</keyword>
<dbReference type="Pfam" id="PF12974">
    <property type="entry name" value="Phosphonate-bd"/>
    <property type="match status" value="1"/>
</dbReference>
<protein>
    <submittedName>
        <fullName evidence="1">Phosphate/phosphite/phosphonate ABC transporter substrate-binding protein</fullName>
    </submittedName>
</protein>
<evidence type="ECO:0000313" key="2">
    <source>
        <dbReference type="Proteomes" id="UP000640333"/>
    </source>
</evidence>
<accession>A0A8J7F9Z6</accession>
<dbReference type="AlphaFoldDB" id="A0A8J7F9Z6"/>
<reference evidence="1" key="1">
    <citation type="submission" date="2020-10" db="EMBL/GenBank/DDBJ databases">
        <title>Bacterium isolated from coastal waters sediment.</title>
        <authorList>
            <person name="Chen R.-J."/>
            <person name="Lu D.-C."/>
            <person name="Zhu K.-L."/>
            <person name="Du Z.-J."/>
        </authorList>
    </citation>
    <scope>NUCLEOTIDE SEQUENCE</scope>
    <source>
        <strain evidence="1">N1Y112</strain>
    </source>
</reference>
<evidence type="ECO:0000313" key="1">
    <source>
        <dbReference type="EMBL" id="MBE9395751.1"/>
    </source>
</evidence>